<proteinExistence type="inferred from homology"/>
<keyword evidence="3 4" id="KW-0413">Isomerase</keyword>
<feature type="signal peptide" evidence="4">
    <location>
        <begin position="1"/>
        <end position="25"/>
    </location>
</feature>
<dbReference type="CDD" id="cd00317">
    <property type="entry name" value="cyclophilin"/>
    <property type="match status" value="1"/>
</dbReference>
<dbReference type="InterPro" id="IPR002130">
    <property type="entry name" value="Cyclophilin-type_PPIase_dom"/>
</dbReference>
<comment type="function">
    <text evidence="4">PPIases accelerate the folding of proteins. It catalyzes the cis-trans isomerization of proline imidic peptide bonds in oligopeptides.</text>
</comment>
<comment type="catalytic activity">
    <reaction evidence="4">
        <text>[protein]-peptidylproline (omega=180) = [protein]-peptidylproline (omega=0)</text>
        <dbReference type="Rhea" id="RHEA:16237"/>
        <dbReference type="Rhea" id="RHEA-COMP:10747"/>
        <dbReference type="Rhea" id="RHEA-COMP:10748"/>
        <dbReference type="ChEBI" id="CHEBI:83833"/>
        <dbReference type="ChEBI" id="CHEBI:83834"/>
        <dbReference type="EC" id="5.2.1.8"/>
    </reaction>
</comment>
<dbReference type="PRINTS" id="PR00153">
    <property type="entry name" value="CSAPPISMRASE"/>
</dbReference>
<name>A0A4R6VUH1_9HYPH</name>
<dbReference type="AlphaFoldDB" id="A0A4R6VUH1"/>
<dbReference type="InterPro" id="IPR029000">
    <property type="entry name" value="Cyclophilin-like_dom_sf"/>
</dbReference>
<sequence length="213" mass="23166">MTENNNKTKAFAMLGVAFVGVFAFAAYSELTKAPAQAASSAQAQSYPACETPAAPEGVETVAMEMELKTGTVAFELRPDLAPKHVERITTLAKEGFYDNVVFHRVIEGFMAQTGDPTGTGMGGSSYDDLPAEFTDTNYQCGTLGMARSQNPNSANSQFFITFEDAEFLNGQYTVFGYVTDGMEHIHQIKKGDPNRNGMVVEPDKIVSFRVKDQ</sequence>
<comment type="similarity">
    <text evidence="1 4">Belongs to the cyclophilin-type PPIase family.</text>
</comment>
<evidence type="ECO:0000259" key="5">
    <source>
        <dbReference type="PROSITE" id="PS50072"/>
    </source>
</evidence>
<dbReference type="GO" id="GO:0003755">
    <property type="term" value="F:peptidyl-prolyl cis-trans isomerase activity"/>
    <property type="evidence" value="ECO:0007669"/>
    <property type="project" value="UniProtKB-UniRule"/>
</dbReference>
<dbReference type="PROSITE" id="PS00170">
    <property type="entry name" value="CSA_PPIASE_1"/>
    <property type="match status" value="1"/>
</dbReference>
<dbReference type="RefSeq" id="WP_166638850.1">
    <property type="nucleotide sequence ID" value="NZ_SNYR01000001.1"/>
</dbReference>
<dbReference type="Pfam" id="PF00160">
    <property type="entry name" value="Pro_isomerase"/>
    <property type="match status" value="1"/>
</dbReference>
<dbReference type="InterPro" id="IPR020892">
    <property type="entry name" value="Cyclophilin-type_PPIase_CS"/>
</dbReference>
<keyword evidence="2 4" id="KW-0697">Rotamase</keyword>
<feature type="chain" id="PRO_5021035656" description="Peptidyl-prolyl cis-trans isomerase" evidence="4">
    <location>
        <begin position="26"/>
        <end position="213"/>
    </location>
</feature>
<dbReference type="Gene3D" id="2.40.100.10">
    <property type="entry name" value="Cyclophilin-like"/>
    <property type="match status" value="1"/>
</dbReference>
<dbReference type="Proteomes" id="UP000295391">
    <property type="component" value="Unassembled WGS sequence"/>
</dbReference>
<evidence type="ECO:0000256" key="1">
    <source>
        <dbReference type="ARBA" id="ARBA00007365"/>
    </source>
</evidence>
<gene>
    <name evidence="6" type="ORF">ATL17_0241</name>
</gene>
<dbReference type="PANTHER" id="PTHR45625">
    <property type="entry name" value="PEPTIDYL-PROLYL CIS-TRANS ISOMERASE-RELATED"/>
    <property type="match status" value="1"/>
</dbReference>
<evidence type="ECO:0000256" key="3">
    <source>
        <dbReference type="ARBA" id="ARBA00023235"/>
    </source>
</evidence>
<dbReference type="PROSITE" id="PS50072">
    <property type="entry name" value="CSA_PPIASE_2"/>
    <property type="match status" value="1"/>
</dbReference>
<feature type="domain" description="PPIase cyclophilin-type" evidence="5">
    <location>
        <begin position="70"/>
        <end position="210"/>
    </location>
</feature>
<dbReference type="EMBL" id="SNYR01000001">
    <property type="protein sequence ID" value="TDQ66250.1"/>
    <property type="molecule type" value="Genomic_DNA"/>
</dbReference>
<dbReference type="SUPFAM" id="SSF50891">
    <property type="entry name" value="Cyclophilin-like"/>
    <property type="match status" value="1"/>
</dbReference>
<evidence type="ECO:0000256" key="2">
    <source>
        <dbReference type="ARBA" id="ARBA00023110"/>
    </source>
</evidence>
<reference evidence="6 7" key="1">
    <citation type="submission" date="2019-03" db="EMBL/GenBank/DDBJ databases">
        <title>Genomic Encyclopedia of Type Strains, Phase III (KMG-III): the genomes of soil and plant-associated and newly described type strains.</title>
        <authorList>
            <person name="Whitman W."/>
        </authorList>
    </citation>
    <scope>NUCLEOTIDE SEQUENCE [LARGE SCALE GENOMIC DNA]</scope>
    <source>
        <strain evidence="6 7">CGMCC 1.7002</strain>
    </source>
</reference>
<protein>
    <recommendedName>
        <fullName evidence="4">Peptidyl-prolyl cis-trans isomerase</fullName>
        <shortName evidence="4">PPIase</shortName>
        <ecNumber evidence="4">5.2.1.8</ecNumber>
    </recommendedName>
</protein>
<accession>A0A4R6VUH1</accession>
<dbReference type="PANTHER" id="PTHR45625:SF4">
    <property type="entry name" value="PEPTIDYLPROLYL ISOMERASE DOMAIN AND WD REPEAT-CONTAINING PROTEIN 1"/>
    <property type="match status" value="1"/>
</dbReference>
<evidence type="ECO:0000313" key="7">
    <source>
        <dbReference type="Proteomes" id="UP000295391"/>
    </source>
</evidence>
<comment type="caution">
    <text evidence="6">The sequence shown here is derived from an EMBL/GenBank/DDBJ whole genome shotgun (WGS) entry which is preliminary data.</text>
</comment>
<dbReference type="GO" id="GO:0006457">
    <property type="term" value="P:protein folding"/>
    <property type="evidence" value="ECO:0007669"/>
    <property type="project" value="InterPro"/>
</dbReference>
<evidence type="ECO:0000313" key="6">
    <source>
        <dbReference type="EMBL" id="TDQ66250.1"/>
    </source>
</evidence>
<dbReference type="InterPro" id="IPR044666">
    <property type="entry name" value="Cyclophilin_A-like"/>
</dbReference>
<dbReference type="EC" id="5.2.1.8" evidence="4"/>
<organism evidence="6 7">
    <name type="scientific">Maritalea mobilis</name>
    <dbReference type="NCBI Taxonomy" id="483324"/>
    <lineage>
        <taxon>Bacteria</taxon>
        <taxon>Pseudomonadati</taxon>
        <taxon>Pseudomonadota</taxon>
        <taxon>Alphaproteobacteria</taxon>
        <taxon>Hyphomicrobiales</taxon>
        <taxon>Devosiaceae</taxon>
        <taxon>Maritalea</taxon>
    </lineage>
</organism>
<keyword evidence="4" id="KW-0732">Signal</keyword>
<keyword evidence="7" id="KW-1185">Reference proteome</keyword>
<evidence type="ECO:0000256" key="4">
    <source>
        <dbReference type="RuleBase" id="RU363019"/>
    </source>
</evidence>